<dbReference type="Pfam" id="PF06985">
    <property type="entry name" value="HET"/>
    <property type="match status" value="1"/>
</dbReference>
<dbReference type="PROSITE" id="PS50011">
    <property type="entry name" value="PROTEIN_KINASE_DOM"/>
    <property type="match status" value="1"/>
</dbReference>
<dbReference type="GO" id="GO:0004672">
    <property type="term" value="F:protein kinase activity"/>
    <property type="evidence" value="ECO:0007669"/>
    <property type="project" value="InterPro"/>
</dbReference>
<dbReference type="SUPFAM" id="SSF56112">
    <property type="entry name" value="Protein kinase-like (PK-like)"/>
    <property type="match status" value="1"/>
</dbReference>
<comment type="caution">
    <text evidence="3">The sequence shown here is derived from an EMBL/GenBank/DDBJ whole genome shotgun (WGS) entry which is preliminary data.</text>
</comment>
<dbReference type="CDD" id="cd00180">
    <property type="entry name" value="PKc"/>
    <property type="match status" value="1"/>
</dbReference>
<feature type="domain" description="Protein kinase" evidence="2">
    <location>
        <begin position="194"/>
        <end position="537"/>
    </location>
</feature>
<evidence type="ECO:0000313" key="4">
    <source>
        <dbReference type="Proteomes" id="UP001392437"/>
    </source>
</evidence>
<reference evidence="3 4" key="1">
    <citation type="submission" date="2023-01" db="EMBL/GenBank/DDBJ databases">
        <title>Analysis of 21 Apiospora genomes using comparative genomics revels a genus with tremendous synthesis potential of carbohydrate active enzymes and secondary metabolites.</title>
        <authorList>
            <person name="Sorensen T."/>
        </authorList>
    </citation>
    <scope>NUCLEOTIDE SEQUENCE [LARGE SCALE GENOMIC DNA]</scope>
    <source>
        <strain evidence="3 4">CBS 117206</strain>
    </source>
</reference>
<dbReference type="PANTHER" id="PTHR33112">
    <property type="entry name" value="DOMAIN PROTEIN, PUTATIVE-RELATED"/>
    <property type="match status" value="1"/>
</dbReference>
<sequence>MPYTHVQIILIRLNSPKHVLHQHAVVFFQKKTRESICKTICESVERVSVPNNKGHDFVPCNEIDGLVTEDVVRNSLSVNRGNNHQLVLRYIFGKPGARRLFVILARMKKLQLLDELRAHDLNDSALPIGFRRVNGGTEGYSYNHEASTYQFFNKWDMNDRVLFQSWQWDLIAPRFGEDQFQFSFCEDYRLPYLDCDPIPASNGFFGEVSHASIHKEHLAQRAWPKIPPGDRISIAIKKAKHGEGELARYFDHEVAALNQILDKYQSEHLIKPIAAYSYGEDRCLVFLWAEGGNLDGHWGKLGPKDLNEEKVKWFVEQLFGICSALEELQTKEDRKCVHGDLKPENILLFDRGTGNFVLQIADLGLAAFHEQATNMRQASGMGSGTSRYKPPEYAVGKSRSKSYDIWSMGCILLEFLVWSTSGYEGLKKFRSATSVFWDNFPNPILHPNVALYVGHAEQKLEGETVFIDLLRLIKNKLLVVKHEEALVPDGKEVGEDVPDGFRIKSRKLRQELEVIKDKCTSKSPSYLKALQFTLPEFGSQHRAPPTVATTMDGRLAVKGQPQPAHLSTGHSIPINGDSGVGSNGITIKVTDAGSSEDTGSGTQRNHEDIQVMQSKALTDSWESETDNIFALGILEDIHWNSVKPKDKGFFSSLVGKPRKLCSYCRNILSLSKLPSSRHCDTSELEASSKSCDICFLLHTRLPQVCSYQTLSERLEIQYTGTDIGLQDGPSLLSIYVEPESHIPDRRRLGLPRLLKPGSQAHFKLLKQWLGECDLKHKSCCTDESRSLNMPTRVLEVHENFLRLRVSATVTPDRYVALSHCWGVVEPTKRFCTTKANFDELTRAIDLDKLPQNFQDAVTVTLGLGIRYIWIDSLCIVQDNTEDWYQESARMERVFSDAYCTIGASSAKSSIDGFLAPRQKRNHMKLSNPGKADLFVCYDIDNFHQDVELGPLSQRGWVMQERALSRRSIYYTTTQVYWECGAGVRCETLSRLQKYVAKFLGDAKFPTFALGFFRDGRQVLVQDLFERYSRLAFTRSTDRAVALLGLQRRMAKAFRTYAAYGMFSAFFARGLLWRRGDVQLMTPIHWPKDHYVPSWSWLSKLGPISFMELRFERINWDNNDIRNPLRNSRVSALCQSEEEVTQPDEGLLRGRASKLRLAEEDRKQLIFDVREDYELERLRCVVVGKDKNTDTRVGELNYYALVINPRDGSDDKVYERVGVVALRANQIGEKESWVDIR</sequence>
<name>A0AAW0R5Q1_9PEZI</name>
<gene>
    <name evidence="3" type="ORF">PG999_001582</name>
</gene>
<evidence type="ECO:0000313" key="3">
    <source>
        <dbReference type="EMBL" id="KAK8129202.1"/>
    </source>
</evidence>
<evidence type="ECO:0000259" key="2">
    <source>
        <dbReference type="PROSITE" id="PS50011"/>
    </source>
</evidence>
<feature type="compositionally biased region" description="Polar residues" evidence="1">
    <location>
        <begin position="592"/>
        <end position="603"/>
    </location>
</feature>
<dbReference type="Pfam" id="PF00069">
    <property type="entry name" value="Pkinase"/>
    <property type="match status" value="1"/>
</dbReference>
<dbReference type="InterPro" id="IPR010730">
    <property type="entry name" value="HET"/>
</dbReference>
<dbReference type="EMBL" id="JAQQWP010000002">
    <property type="protein sequence ID" value="KAK8129202.1"/>
    <property type="molecule type" value="Genomic_DNA"/>
</dbReference>
<protein>
    <submittedName>
        <fullName evidence="3">Heterokaryon incompatibility protein</fullName>
    </submittedName>
</protein>
<dbReference type="Gene3D" id="1.10.510.10">
    <property type="entry name" value="Transferase(Phosphotransferase) domain 1"/>
    <property type="match status" value="1"/>
</dbReference>
<dbReference type="InterPro" id="IPR011009">
    <property type="entry name" value="Kinase-like_dom_sf"/>
</dbReference>
<organism evidence="3 4">
    <name type="scientific">Apiospora kogelbergensis</name>
    <dbReference type="NCBI Taxonomy" id="1337665"/>
    <lineage>
        <taxon>Eukaryota</taxon>
        <taxon>Fungi</taxon>
        <taxon>Dikarya</taxon>
        <taxon>Ascomycota</taxon>
        <taxon>Pezizomycotina</taxon>
        <taxon>Sordariomycetes</taxon>
        <taxon>Xylariomycetidae</taxon>
        <taxon>Amphisphaeriales</taxon>
        <taxon>Apiosporaceae</taxon>
        <taxon>Apiospora</taxon>
    </lineage>
</organism>
<keyword evidence="4" id="KW-1185">Reference proteome</keyword>
<dbReference type="AlphaFoldDB" id="A0AAW0R5Q1"/>
<dbReference type="GO" id="GO:0005524">
    <property type="term" value="F:ATP binding"/>
    <property type="evidence" value="ECO:0007669"/>
    <property type="project" value="InterPro"/>
</dbReference>
<dbReference type="InterPro" id="IPR000719">
    <property type="entry name" value="Prot_kinase_dom"/>
</dbReference>
<evidence type="ECO:0000256" key="1">
    <source>
        <dbReference type="SAM" id="MobiDB-lite"/>
    </source>
</evidence>
<dbReference type="PANTHER" id="PTHR33112:SF10">
    <property type="entry name" value="TOL"/>
    <property type="match status" value="1"/>
</dbReference>
<dbReference type="Proteomes" id="UP001392437">
    <property type="component" value="Unassembled WGS sequence"/>
</dbReference>
<accession>A0AAW0R5Q1</accession>
<proteinExistence type="predicted"/>
<dbReference type="InterPro" id="IPR008271">
    <property type="entry name" value="Ser/Thr_kinase_AS"/>
</dbReference>
<dbReference type="PROSITE" id="PS00108">
    <property type="entry name" value="PROTEIN_KINASE_ST"/>
    <property type="match status" value="1"/>
</dbReference>
<dbReference type="SMART" id="SM00220">
    <property type="entry name" value="S_TKc"/>
    <property type="match status" value="1"/>
</dbReference>
<feature type="region of interest" description="Disordered" evidence="1">
    <location>
        <begin position="583"/>
        <end position="607"/>
    </location>
</feature>